<dbReference type="Proteomes" id="UP000008281">
    <property type="component" value="Unassembled WGS sequence"/>
</dbReference>
<dbReference type="GO" id="GO:0045087">
    <property type="term" value="P:innate immune response"/>
    <property type="evidence" value="ECO:0007669"/>
    <property type="project" value="TreeGrafter"/>
</dbReference>
<dbReference type="InterPro" id="IPR055578">
    <property type="entry name" value="DUF7154"/>
</dbReference>
<evidence type="ECO:0000313" key="5">
    <source>
        <dbReference type="Proteomes" id="UP000008281"/>
    </source>
</evidence>
<keyword evidence="2" id="KW-0472">Membrane</keyword>
<evidence type="ECO:0000313" key="4">
    <source>
        <dbReference type="EMBL" id="EFO89318.1"/>
    </source>
</evidence>
<protein>
    <recommendedName>
        <fullName evidence="3">DUF7154 domain-containing protein</fullName>
    </recommendedName>
</protein>
<dbReference type="PANTHER" id="PTHR23062:SF3">
    <property type="entry name" value="ANF_RECEPTOR DOMAIN-CONTAINING PROTEIN-RELATED"/>
    <property type="match status" value="1"/>
</dbReference>
<reference evidence="4" key="1">
    <citation type="submission" date="2007-07" db="EMBL/GenBank/DDBJ databases">
        <title>PCAP assembly of the Caenorhabditis remanei genome.</title>
        <authorList>
            <consortium name="The Caenorhabditis remanei Sequencing Consortium"/>
            <person name="Wilson R.K."/>
        </authorList>
    </citation>
    <scope>NUCLEOTIDE SEQUENCE [LARGE SCALE GENOMIC DNA]</scope>
    <source>
        <strain evidence="4">PB4641</strain>
    </source>
</reference>
<gene>
    <name evidence="4" type="ORF">CRE_15639</name>
</gene>
<keyword evidence="2" id="KW-1133">Transmembrane helix</keyword>
<dbReference type="STRING" id="31234.E3N835"/>
<dbReference type="Pfam" id="PF23673">
    <property type="entry name" value="DUF7154"/>
    <property type="match status" value="1"/>
</dbReference>
<dbReference type="eggNOG" id="KOG4297">
    <property type="taxonomic scope" value="Eukaryota"/>
</dbReference>
<evidence type="ECO:0000259" key="3">
    <source>
        <dbReference type="Pfam" id="PF23673"/>
    </source>
</evidence>
<proteinExistence type="predicted"/>
<dbReference type="FunCoup" id="E3N835">
    <property type="interactions" value="534"/>
</dbReference>
<feature type="transmembrane region" description="Helical" evidence="2">
    <location>
        <begin position="87"/>
        <end position="109"/>
    </location>
</feature>
<name>E3N835_CAERE</name>
<feature type="domain" description="DUF7154" evidence="3">
    <location>
        <begin position="389"/>
        <end position="495"/>
    </location>
</feature>
<dbReference type="AlphaFoldDB" id="E3N835"/>
<feature type="region of interest" description="Disordered" evidence="1">
    <location>
        <begin position="132"/>
        <end position="180"/>
    </location>
</feature>
<keyword evidence="5" id="KW-1185">Reference proteome</keyword>
<keyword evidence="2" id="KW-0812">Transmembrane</keyword>
<accession>E3N835</accession>
<dbReference type="EMBL" id="DS268554">
    <property type="protein sequence ID" value="EFO89318.1"/>
    <property type="molecule type" value="Genomic_DNA"/>
</dbReference>
<evidence type="ECO:0000256" key="2">
    <source>
        <dbReference type="SAM" id="Phobius"/>
    </source>
</evidence>
<dbReference type="HOGENOM" id="CLU_667717_0_0_1"/>
<dbReference type="InParanoid" id="E3N835"/>
<dbReference type="PANTHER" id="PTHR23062">
    <property type="entry name" value="HYPOTHETICAL PROTEIN C.ELEGANS"/>
    <property type="match status" value="1"/>
</dbReference>
<organism evidence="5">
    <name type="scientific">Caenorhabditis remanei</name>
    <name type="common">Caenorhabditis vulgaris</name>
    <dbReference type="NCBI Taxonomy" id="31234"/>
    <lineage>
        <taxon>Eukaryota</taxon>
        <taxon>Metazoa</taxon>
        <taxon>Ecdysozoa</taxon>
        <taxon>Nematoda</taxon>
        <taxon>Chromadorea</taxon>
        <taxon>Rhabditida</taxon>
        <taxon>Rhabditina</taxon>
        <taxon>Rhabditomorpha</taxon>
        <taxon>Rhabditoidea</taxon>
        <taxon>Rhabditidae</taxon>
        <taxon>Peloderinae</taxon>
        <taxon>Caenorhabditis</taxon>
    </lineage>
</organism>
<sequence>MRLLFTECYLTGQKIPRGITHSLQHIGLISSAFNTDSTSVSPAPGMKEKRTTVEIIDTDPPSEFEQVDKQRHFGILHYTVTDRFRKLMFIALVNLVILTGVFLFLFFLITRLDKKHEDIPISSTPHTYLDITTTSAPTTSAPTTSTPTTSAPTTSTPTTSTRTTSTPTTKTKTTATTTRPSDYADCKRNQKSTFFFAYSHGLTADQVLNTWNFTSENLKSCFETYSSGQIDVTNDIYSITSSGSFSGIYDALLNGLPKSAESIKDPSESNDVLFFIDAFFESEVTYYGATLFIITKRLPTDNDISDLVFKLQTYHAYVTLVVSENSLGGSSPEPLYRLASETNGLCIFTEDDNIQQVWIILLVSKYWVLHQTPTWLPSTWPTYLVYSFNAEVANSGSTTLPVFDSPLVGYYYICMTLQDHGILDKFRMIHLEWNNGESPNSGSFKETLESHTAIYGNTTYVRKGPFKLDDVLYNMTLGFEYSYGKTNILQIRIYSVSAVDFWVPYNN</sequence>
<evidence type="ECO:0000256" key="1">
    <source>
        <dbReference type="SAM" id="MobiDB-lite"/>
    </source>
</evidence>